<dbReference type="PRINTS" id="PR00598">
    <property type="entry name" value="HTHMARR"/>
</dbReference>
<feature type="domain" description="HTH marR-type" evidence="4">
    <location>
        <begin position="1"/>
        <end position="149"/>
    </location>
</feature>
<dbReference type="SMART" id="SM00347">
    <property type="entry name" value="HTH_MARR"/>
    <property type="match status" value="1"/>
</dbReference>
<dbReference type="PROSITE" id="PS50995">
    <property type="entry name" value="HTH_MARR_2"/>
    <property type="match status" value="1"/>
</dbReference>
<name>A0ABT8L2X7_9BACT</name>
<evidence type="ECO:0000256" key="1">
    <source>
        <dbReference type="ARBA" id="ARBA00023015"/>
    </source>
</evidence>
<evidence type="ECO:0000313" key="5">
    <source>
        <dbReference type="EMBL" id="MDN5212112.1"/>
    </source>
</evidence>
<reference evidence="5" key="1">
    <citation type="submission" date="2023-06" db="EMBL/GenBank/DDBJ databases">
        <title>Genomic of Agaribacillus aureum.</title>
        <authorList>
            <person name="Wang G."/>
        </authorList>
    </citation>
    <scope>NUCLEOTIDE SEQUENCE</scope>
    <source>
        <strain evidence="5">BMA12</strain>
    </source>
</reference>
<proteinExistence type="predicted"/>
<dbReference type="EMBL" id="JAUJEB010000001">
    <property type="protein sequence ID" value="MDN5212112.1"/>
    <property type="molecule type" value="Genomic_DNA"/>
</dbReference>
<evidence type="ECO:0000256" key="3">
    <source>
        <dbReference type="ARBA" id="ARBA00023163"/>
    </source>
</evidence>
<dbReference type="InterPro" id="IPR023187">
    <property type="entry name" value="Tscrpt_reg_MarR-type_CS"/>
</dbReference>
<dbReference type="PANTHER" id="PTHR33164">
    <property type="entry name" value="TRANSCRIPTIONAL REGULATOR, MARR FAMILY"/>
    <property type="match status" value="1"/>
</dbReference>
<accession>A0ABT8L2X7</accession>
<evidence type="ECO:0000256" key="2">
    <source>
        <dbReference type="ARBA" id="ARBA00023125"/>
    </source>
</evidence>
<dbReference type="RefSeq" id="WP_346757436.1">
    <property type="nucleotide sequence ID" value="NZ_JAUJEB010000001.1"/>
</dbReference>
<dbReference type="InterPro" id="IPR036390">
    <property type="entry name" value="WH_DNA-bd_sf"/>
</dbReference>
<keyword evidence="1" id="KW-0805">Transcription regulation</keyword>
<evidence type="ECO:0000259" key="4">
    <source>
        <dbReference type="PROSITE" id="PS50995"/>
    </source>
</evidence>
<organism evidence="5 6">
    <name type="scientific">Agaribacillus aureus</name>
    <dbReference type="NCBI Taxonomy" id="3051825"/>
    <lineage>
        <taxon>Bacteria</taxon>
        <taxon>Pseudomonadati</taxon>
        <taxon>Bacteroidota</taxon>
        <taxon>Cytophagia</taxon>
        <taxon>Cytophagales</taxon>
        <taxon>Splendidivirgaceae</taxon>
        <taxon>Agaribacillus</taxon>
    </lineage>
</organism>
<dbReference type="InterPro" id="IPR039422">
    <property type="entry name" value="MarR/SlyA-like"/>
</dbReference>
<dbReference type="PANTHER" id="PTHR33164:SF101">
    <property type="entry name" value="TRANSCRIPTIONAL REPRESSOR MPRA"/>
    <property type="match status" value="1"/>
</dbReference>
<dbReference type="Gene3D" id="1.10.10.10">
    <property type="entry name" value="Winged helix-like DNA-binding domain superfamily/Winged helix DNA-binding domain"/>
    <property type="match status" value="1"/>
</dbReference>
<keyword evidence="3" id="KW-0804">Transcription</keyword>
<sequence>MALENEIKQEKFKSEYNKMIVNLMFTNNWLVGKEMEILRPHNLTVSQYNVLRILRGQKGKAATINLIIDRMLDRMSNASRIVDRLEKKGLVTRKPSKADRRAVDVLITDKALKLLSTLDEKMDDWEKSFREISIEEAETLNVLLDKIRRAQ</sequence>
<comment type="caution">
    <text evidence="5">The sequence shown here is derived from an EMBL/GenBank/DDBJ whole genome shotgun (WGS) entry which is preliminary data.</text>
</comment>
<dbReference type="InterPro" id="IPR036388">
    <property type="entry name" value="WH-like_DNA-bd_sf"/>
</dbReference>
<evidence type="ECO:0000313" key="6">
    <source>
        <dbReference type="Proteomes" id="UP001172083"/>
    </source>
</evidence>
<dbReference type="InterPro" id="IPR000835">
    <property type="entry name" value="HTH_MarR-typ"/>
</dbReference>
<protein>
    <submittedName>
        <fullName evidence="5">MarR family transcriptional regulator</fullName>
    </submittedName>
</protein>
<gene>
    <name evidence="5" type="ORF">QQ020_08620</name>
</gene>
<keyword evidence="2" id="KW-0238">DNA-binding</keyword>
<dbReference type="SUPFAM" id="SSF46785">
    <property type="entry name" value="Winged helix' DNA-binding domain"/>
    <property type="match status" value="1"/>
</dbReference>
<dbReference type="Pfam" id="PF12802">
    <property type="entry name" value="MarR_2"/>
    <property type="match status" value="1"/>
</dbReference>
<keyword evidence="6" id="KW-1185">Reference proteome</keyword>
<dbReference type="Proteomes" id="UP001172083">
    <property type="component" value="Unassembled WGS sequence"/>
</dbReference>
<dbReference type="PROSITE" id="PS01117">
    <property type="entry name" value="HTH_MARR_1"/>
    <property type="match status" value="1"/>
</dbReference>